<keyword evidence="4" id="KW-0223">Dioxygenase</keyword>
<evidence type="ECO:0000256" key="7">
    <source>
        <dbReference type="ARBA" id="ARBA00049169"/>
    </source>
</evidence>
<dbReference type="PaxDb" id="3218-PP1S8_114V6.2"/>
<dbReference type="Gramene" id="Pp3c8_7140V3.4">
    <property type="protein sequence ID" value="Pp3c8_7140V3.4"/>
    <property type="gene ID" value="Pp3c8_7140"/>
</dbReference>
<dbReference type="Proteomes" id="UP000006727">
    <property type="component" value="Chromosome 8"/>
</dbReference>
<feature type="transmembrane region" description="Helical" evidence="8">
    <location>
        <begin position="6"/>
        <end position="29"/>
    </location>
</feature>
<dbReference type="EnsemblPlants" id="Pp3c8_7140V3.3">
    <property type="protein sequence ID" value="Pp3c8_7140V3.3"/>
    <property type="gene ID" value="Pp3c8_7140"/>
</dbReference>
<keyword evidence="6" id="KW-0408">Iron</keyword>
<dbReference type="Gene3D" id="2.60.120.620">
    <property type="entry name" value="q2cbj1_9rhob like domain"/>
    <property type="match status" value="1"/>
</dbReference>
<comment type="cofactor">
    <cofactor evidence="1">
        <name>L-ascorbate</name>
        <dbReference type="ChEBI" id="CHEBI:38290"/>
    </cofactor>
</comment>
<keyword evidence="8" id="KW-0472">Membrane</keyword>
<dbReference type="GO" id="GO:0000137">
    <property type="term" value="C:Golgi cis cisterna"/>
    <property type="evidence" value="ECO:0007669"/>
    <property type="project" value="EnsemblPlants"/>
</dbReference>
<dbReference type="Gramene" id="Pp3c8_7140V3.1">
    <property type="protein sequence ID" value="Pp3c8_7140V3.1"/>
    <property type="gene ID" value="Pp3c8_7140"/>
</dbReference>
<dbReference type="EnsemblPlants" id="Pp3c8_7140V3.2">
    <property type="protein sequence ID" value="Pp3c8_7140V3.2"/>
    <property type="gene ID" value="Pp3c8_7140"/>
</dbReference>
<evidence type="ECO:0000256" key="5">
    <source>
        <dbReference type="ARBA" id="ARBA00023002"/>
    </source>
</evidence>
<dbReference type="InterPro" id="IPR045054">
    <property type="entry name" value="P4HA-like"/>
</dbReference>
<dbReference type="EnsemblPlants" id="Pp3c8_7140V3.1">
    <property type="protein sequence ID" value="Pp3c8_7140V3.1"/>
    <property type="gene ID" value="Pp3c8_7140"/>
</dbReference>
<dbReference type="Gramene" id="Pp3c8_7140V3.5">
    <property type="protein sequence ID" value="Pp3c8_7140V3.5"/>
    <property type="gene ID" value="Pp3c8_7140"/>
</dbReference>
<feature type="domain" description="Fe2OG dioxygenase" evidence="9">
    <location>
        <begin position="163"/>
        <end position="280"/>
    </location>
</feature>
<comment type="subcellular location">
    <subcellularLocation>
        <location evidence="2">Endoplasmic reticulum membrane</location>
        <topology evidence="2">Single-pass type II membrane protein</topology>
    </subcellularLocation>
</comment>
<dbReference type="PANTHER" id="PTHR10869">
    <property type="entry name" value="PROLYL 4-HYDROXYLASE ALPHA SUBUNIT"/>
    <property type="match status" value="1"/>
</dbReference>
<reference evidence="11" key="3">
    <citation type="submission" date="2020-12" db="UniProtKB">
        <authorList>
            <consortium name="EnsemblPlants"/>
        </authorList>
    </citation>
    <scope>IDENTIFICATION</scope>
</reference>
<dbReference type="OMA" id="TVQCIEQ"/>
<dbReference type="EnsemblPlants" id="Pp3c8_7140V3.5">
    <property type="protein sequence ID" value="Pp3c8_7140V3.5"/>
    <property type="gene ID" value="Pp3c8_7140"/>
</dbReference>
<dbReference type="InterPro" id="IPR006620">
    <property type="entry name" value="Pro_4_hyd_alph"/>
</dbReference>
<reference evidence="10 12" key="2">
    <citation type="journal article" date="2018" name="Plant J.">
        <title>The Physcomitrella patens chromosome-scale assembly reveals moss genome structure and evolution.</title>
        <authorList>
            <person name="Lang D."/>
            <person name="Ullrich K.K."/>
            <person name="Murat F."/>
            <person name="Fuchs J."/>
            <person name="Jenkins J."/>
            <person name="Haas F.B."/>
            <person name="Piednoel M."/>
            <person name="Gundlach H."/>
            <person name="Van Bel M."/>
            <person name="Meyberg R."/>
            <person name="Vives C."/>
            <person name="Morata J."/>
            <person name="Symeonidi A."/>
            <person name="Hiss M."/>
            <person name="Muchero W."/>
            <person name="Kamisugi Y."/>
            <person name="Saleh O."/>
            <person name="Blanc G."/>
            <person name="Decker E.L."/>
            <person name="van Gessel N."/>
            <person name="Grimwood J."/>
            <person name="Hayes R.D."/>
            <person name="Graham S.W."/>
            <person name="Gunter L.E."/>
            <person name="McDaniel S.F."/>
            <person name="Hoernstein S.N.W."/>
            <person name="Larsson A."/>
            <person name="Li F.W."/>
            <person name="Perroud P.F."/>
            <person name="Phillips J."/>
            <person name="Ranjan P."/>
            <person name="Rokshar D.S."/>
            <person name="Rothfels C.J."/>
            <person name="Schneider L."/>
            <person name="Shu S."/>
            <person name="Stevenson D.W."/>
            <person name="Thummler F."/>
            <person name="Tillich M."/>
            <person name="Villarreal Aguilar J.C."/>
            <person name="Widiez T."/>
            <person name="Wong G.K."/>
            <person name="Wymore A."/>
            <person name="Zhang Y."/>
            <person name="Zimmer A.D."/>
            <person name="Quatrano R.S."/>
            <person name="Mayer K.F.X."/>
            <person name="Goodstein D."/>
            <person name="Casacuberta J.M."/>
            <person name="Vandepoele K."/>
            <person name="Reski R."/>
            <person name="Cuming A.C."/>
            <person name="Tuskan G.A."/>
            <person name="Maumus F."/>
            <person name="Salse J."/>
            <person name="Schmutz J."/>
            <person name="Rensing S.A."/>
        </authorList>
    </citation>
    <scope>NUCLEOTIDE SEQUENCE [LARGE SCALE GENOMIC DNA]</scope>
    <source>
        <strain evidence="11 12">cv. Gransden 2004</strain>
    </source>
</reference>
<dbReference type="Gramene" id="Pp3c8_7140V3.3">
    <property type="protein sequence ID" value="Pp3c8_7140V3.3"/>
    <property type="gene ID" value="Pp3c8_7140"/>
</dbReference>
<dbReference type="FunCoup" id="A9RGM2">
    <property type="interactions" value="545"/>
</dbReference>
<dbReference type="RefSeq" id="XP_024381835.1">
    <property type="nucleotide sequence ID" value="XM_024526067.2"/>
</dbReference>
<name>A9RGM2_PHYPA</name>
<proteinExistence type="predicted"/>
<keyword evidence="5" id="KW-0560">Oxidoreductase</keyword>
<keyword evidence="8" id="KW-0812">Transmembrane</keyword>
<evidence type="ECO:0000313" key="12">
    <source>
        <dbReference type="Proteomes" id="UP000006727"/>
    </source>
</evidence>
<dbReference type="AlphaFoldDB" id="A9RGM2"/>
<dbReference type="GeneID" id="112285344"/>
<accession>A9RGM2</accession>
<dbReference type="GO" id="GO:0031418">
    <property type="term" value="F:L-ascorbic acid binding"/>
    <property type="evidence" value="ECO:0007669"/>
    <property type="project" value="InterPro"/>
</dbReference>
<dbReference type="GO" id="GO:0005783">
    <property type="term" value="C:endoplasmic reticulum"/>
    <property type="evidence" value="ECO:0000318"/>
    <property type="project" value="GO_Central"/>
</dbReference>
<evidence type="ECO:0000256" key="2">
    <source>
        <dbReference type="ARBA" id="ARBA00004648"/>
    </source>
</evidence>
<dbReference type="OrthoDB" id="420380at2759"/>
<gene>
    <name evidence="11" type="primary">LOC112285344</name>
    <name evidence="10" type="ORF">PHYPA_011256</name>
</gene>
<evidence type="ECO:0000256" key="3">
    <source>
        <dbReference type="ARBA" id="ARBA00022723"/>
    </source>
</evidence>
<sequence length="284" mass="31731">MGPSRYVIVLLTFVTIGMAGGALLQLAFLKKLEQSSGAGIYNYRREIGEYENQTFGSGLSLWANDEDARTLRVGLVKQEVISWQPRIILLHNFLSADECDHLINLARPRLVKSTVVDATTGKGIESKVRTSTGMFLNGNDRRHHTIQAIETRIAAYSMVPVQNGELLQVLRYESDQYYKAHHDYFSDEFNLKRGGQRVATMLMYLTEGVEGGETIFPQAGDKECSCGGEMKIGVCVKPKRGDAVLFWSIKLDGQVDPTSLHGGCKVLSGEKWSSTKWMRQRAFD</sequence>
<dbReference type="InterPro" id="IPR005123">
    <property type="entry name" value="Oxoglu/Fe-dep_dioxygenase_dom"/>
</dbReference>
<dbReference type="FunFam" id="2.60.120.620:FF:000015">
    <property type="entry name" value="Prolyl 4-hydroxylase 1"/>
    <property type="match status" value="1"/>
</dbReference>
<comment type="catalytic activity">
    <reaction evidence="7">
        <text>L-prolyl-[collagen] + 2-oxoglutarate + O2 = trans-4-hydroxy-L-prolyl-[collagen] + succinate + CO2</text>
        <dbReference type="Rhea" id="RHEA:18945"/>
        <dbReference type="Rhea" id="RHEA-COMP:11676"/>
        <dbReference type="Rhea" id="RHEA-COMP:11680"/>
        <dbReference type="ChEBI" id="CHEBI:15379"/>
        <dbReference type="ChEBI" id="CHEBI:16526"/>
        <dbReference type="ChEBI" id="CHEBI:16810"/>
        <dbReference type="ChEBI" id="CHEBI:30031"/>
        <dbReference type="ChEBI" id="CHEBI:50342"/>
        <dbReference type="ChEBI" id="CHEBI:61965"/>
        <dbReference type="EC" id="1.14.11.2"/>
    </reaction>
</comment>
<dbReference type="EMBL" id="ABEU02000008">
    <property type="protein sequence ID" value="PNR49360.1"/>
    <property type="molecule type" value="Genomic_DNA"/>
</dbReference>
<dbReference type="SMART" id="SM00702">
    <property type="entry name" value="P4Hc"/>
    <property type="match status" value="1"/>
</dbReference>
<dbReference type="GO" id="GO:0005789">
    <property type="term" value="C:endoplasmic reticulum membrane"/>
    <property type="evidence" value="ECO:0007669"/>
    <property type="project" value="UniProtKB-SubCell"/>
</dbReference>
<dbReference type="GO" id="GO:0004656">
    <property type="term" value="F:procollagen-proline 4-dioxygenase activity"/>
    <property type="evidence" value="ECO:0000318"/>
    <property type="project" value="GO_Central"/>
</dbReference>
<dbReference type="GO" id="GO:0005506">
    <property type="term" value="F:iron ion binding"/>
    <property type="evidence" value="ECO:0007669"/>
    <property type="project" value="InterPro"/>
</dbReference>
<dbReference type="RefSeq" id="XP_024381836.1">
    <property type="nucleotide sequence ID" value="XM_024526068.2"/>
</dbReference>
<dbReference type="InterPro" id="IPR044862">
    <property type="entry name" value="Pro_4_hyd_alph_FE2OG_OXY"/>
</dbReference>
<dbReference type="KEGG" id="ppp:112285344"/>
<dbReference type="eggNOG" id="KOG1591">
    <property type="taxonomic scope" value="Eukaryota"/>
</dbReference>
<evidence type="ECO:0000256" key="6">
    <source>
        <dbReference type="ARBA" id="ARBA00023004"/>
    </source>
</evidence>
<keyword evidence="8" id="KW-1133">Transmembrane helix</keyword>
<protein>
    <recommendedName>
        <fullName evidence="9">Fe2OG dioxygenase domain-containing protein</fullName>
    </recommendedName>
</protein>
<evidence type="ECO:0000313" key="10">
    <source>
        <dbReference type="EMBL" id="PNR49360.1"/>
    </source>
</evidence>
<evidence type="ECO:0000256" key="1">
    <source>
        <dbReference type="ARBA" id="ARBA00001961"/>
    </source>
</evidence>
<dbReference type="RefSeq" id="XP_024381841.1">
    <property type="nucleotide sequence ID" value="XM_024526073.2"/>
</dbReference>
<organism evidence="10">
    <name type="scientific">Physcomitrium patens</name>
    <name type="common">Spreading-leaved earth moss</name>
    <name type="synonym">Physcomitrella patens</name>
    <dbReference type="NCBI Taxonomy" id="3218"/>
    <lineage>
        <taxon>Eukaryota</taxon>
        <taxon>Viridiplantae</taxon>
        <taxon>Streptophyta</taxon>
        <taxon>Embryophyta</taxon>
        <taxon>Bryophyta</taxon>
        <taxon>Bryophytina</taxon>
        <taxon>Bryopsida</taxon>
        <taxon>Funariidae</taxon>
        <taxon>Funariales</taxon>
        <taxon>Funariaceae</taxon>
        <taxon>Physcomitrium</taxon>
    </lineage>
</organism>
<keyword evidence="3" id="KW-0479">Metal-binding</keyword>
<dbReference type="SMR" id="A9RGM2"/>
<evidence type="ECO:0000313" key="11">
    <source>
        <dbReference type="EnsemblPlants" id="Pp3c8_7140V3.1"/>
    </source>
</evidence>
<keyword evidence="12" id="KW-1185">Reference proteome</keyword>
<reference evidence="10 12" key="1">
    <citation type="journal article" date="2008" name="Science">
        <title>The Physcomitrella genome reveals evolutionary insights into the conquest of land by plants.</title>
        <authorList>
            <person name="Rensing S."/>
            <person name="Lang D."/>
            <person name="Zimmer A."/>
            <person name="Terry A."/>
            <person name="Salamov A."/>
            <person name="Shapiro H."/>
            <person name="Nishiyama T."/>
            <person name="Perroud P.-F."/>
            <person name="Lindquist E."/>
            <person name="Kamisugi Y."/>
            <person name="Tanahashi T."/>
            <person name="Sakakibara K."/>
            <person name="Fujita T."/>
            <person name="Oishi K."/>
            <person name="Shin-I T."/>
            <person name="Kuroki Y."/>
            <person name="Toyoda A."/>
            <person name="Suzuki Y."/>
            <person name="Hashimoto A."/>
            <person name="Yamaguchi K."/>
            <person name="Sugano A."/>
            <person name="Kohara Y."/>
            <person name="Fujiyama A."/>
            <person name="Anterola A."/>
            <person name="Aoki S."/>
            <person name="Ashton N."/>
            <person name="Barbazuk W.B."/>
            <person name="Barker E."/>
            <person name="Bennetzen J."/>
            <person name="Bezanilla M."/>
            <person name="Blankenship R."/>
            <person name="Cho S.H."/>
            <person name="Dutcher S."/>
            <person name="Estelle M."/>
            <person name="Fawcett J.A."/>
            <person name="Gundlach H."/>
            <person name="Hanada K."/>
            <person name="Heyl A."/>
            <person name="Hicks K.A."/>
            <person name="Hugh J."/>
            <person name="Lohr M."/>
            <person name="Mayer K."/>
            <person name="Melkozernov A."/>
            <person name="Murata T."/>
            <person name="Nelson D."/>
            <person name="Pils B."/>
            <person name="Prigge M."/>
            <person name="Reiss B."/>
            <person name="Renner T."/>
            <person name="Rombauts S."/>
            <person name="Rushton P."/>
            <person name="Sanderfoot A."/>
            <person name="Schween G."/>
            <person name="Shiu S.-H."/>
            <person name="Stueber K."/>
            <person name="Theodoulou F.L."/>
            <person name="Tu H."/>
            <person name="Van de Peer Y."/>
            <person name="Verrier P.J."/>
            <person name="Waters E."/>
            <person name="Wood A."/>
            <person name="Yang L."/>
            <person name="Cove D."/>
            <person name="Cuming A."/>
            <person name="Hasebe M."/>
            <person name="Lucas S."/>
            <person name="Mishler D.B."/>
            <person name="Reski R."/>
            <person name="Grigoriev I."/>
            <person name="Quatrano R.S."/>
            <person name="Boore J.L."/>
        </authorList>
    </citation>
    <scope>NUCLEOTIDE SEQUENCE [LARGE SCALE GENOMIC DNA]</scope>
    <source>
        <strain evidence="11 12">cv. Gransden 2004</strain>
    </source>
</reference>
<evidence type="ECO:0000256" key="8">
    <source>
        <dbReference type="SAM" id="Phobius"/>
    </source>
</evidence>
<evidence type="ECO:0000259" key="9">
    <source>
        <dbReference type="PROSITE" id="PS51471"/>
    </source>
</evidence>
<dbReference type="RefSeq" id="XP_024381837.1">
    <property type="nucleotide sequence ID" value="XM_024526069.2"/>
</dbReference>
<dbReference type="HOGENOM" id="CLU_058132_2_0_1"/>
<dbReference type="Gramene" id="Pp3c8_7140V3.2">
    <property type="protein sequence ID" value="Pp3c8_7140V3.2"/>
    <property type="gene ID" value="Pp3c8_7140"/>
</dbReference>
<dbReference type="Pfam" id="PF13640">
    <property type="entry name" value="2OG-FeII_Oxy_3"/>
    <property type="match status" value="1"/>
</dbReference>
<dbReference type="STRING" id="3218.A9RGM2"/>
<dbReference type="EnsemblPlants" id="Pp3c8_7140V3.4">
    <property type="protein sequence ID" value="Pp3c8_7140V3.4"/>
    <property type="gene ID" value="Pp3c8_7140"/>
</dbReference>
<evidence type="ECO:0000256" key="4">
    <source>
        <dbReference type="ARBA" id="ARBA00022964"/>
    </source>
</evidence>
<dbReference type="PROSITE" id="PS51471">
    <property type="entry name" value="FE2OG_OXY"/>
    <property type="match status" value="1"/>
</dbReference>
<dbReference type="PANTHER" id="PTHR10869:SF42">
    <property type="entry name" value="PROLYL 4-HYDROXYLASE 1"/>
    <property type="match status" value="1"/>
</dbReference>